<keyword evidence="1" id="KW-0472">Membrane</keyword>
<sequence length="180" mass="20867">MPDEFNKELQQSLRKAKLYSQTSEMKKWLPSIIILPIAIYWTLNRGNYGLIDNVDLVIHEAGHLFFMFFGKFIYTLGGTLMQIILPSLIAFTFFRNNYRTGVQFGLLWLGQNFNNISVYAADAQARKLPLLGGNKVYHDWHYLLNELGILEYDYLVGYTFYAIAILIFILTVLLPLIIKD</sequence>
<dbReference type="KEGG" id="ial:IALB_2959"/>
<feature type="transmembrane region" description="Helical" evidence="1">
    <location>
        <begin position="64"/>
        <end position="94"/>
    </location>
</feature>
<keyword evidence="3" id="KW-1185">Reference proteome</keyword>
<dbReference type="RefSeq" id="WP_014561800.1">
    <property type="nucleotide sequence ID" value="NC_017464.1"/>
</dbReference>
<evidence type="ECO:0000313" key="2">
    <source>
        <dbReference type="EMBL" id="AFH50662.1"/>
    </source>
</evidence>
<dbReference type="eggNOG" id="ENOG502ZC4V">
    <property type="taxonomic scope" value="Bacteria"/>
</dbReference>
<reference evidence="2 3" key="1">
    <citation type="journal article" date="2012" name="Front. Microbiol.">
        <title>Complete genome of Ignavibacterium album, a metabolically versatile, flagellated, facultative anaerobe from the phylum Chlorobi.</title>
        <authorList>
            <person name="Liu Z."/>
            <person name="Frigaard N.-U."/>
            <person name="Vogl K."/>
            <person name="Iino T."/>
            <person name="Ohkuma M."/>
            <person name="Overmann J."/>
            <person name="Bryant D.A."/>
        </authorList>
    </citation>
    <scope>NUCLEOTIDE SEQUENCE [LARGE SCALE GENOMIC DNA]</scope>
    <source>
        <strain evidence="3">DSM 19864 / JCM 16511 / NBRC 101810 / Mat9-16</strain>
    </source>
</reference>
<accession>I0ANV5</accession>
<protein>
    <submittedName>
        <fullName evidence="2">Uncharacterized protein</fullName>
    </submittedName>
</protein>
<dbReference type="Proteomes" id="UP000007394">
    <property type="component" value="Chromosome"/>
</dbReference>
<name>I0ANV5_IGNAJ</name>
<keyword evidence="1" id="KW-0812">Transmembrane</keyword>
<dbReference type="AlphaFoldDB" id="I0ANV5"/>
<proteinExistence type="predicted"/>
<keyword evidence="1" id="KW-1133">Transmembrane helix</keyword>
<dbReference type="EMBL" id="CP003418">
    <property type="protein sequence ID" value="AFH50662.1"/>
    <property type="molecule type" value="Genomic_DNA"/>
</dbReference>
<organism evidence="2 3">
    <name type="scientific">Ignavibacterium album (strain DSM 19864 / JCM 16511 / NBRC 101810 / Mat9-16)</name>
    <dbReference type="NCBI Taxonomy" id="945713"/>
    <lineage>
        <taxon>Bacteria</taxon>
        <taxon>Pseudomonadati</taxon>
        <taxon>Ignavibacteriota</taxon>
        <taxon>Ignavibacteria</taxon>
        <taxon>Ignavibacteriales</taxon>
        <taxon>Ignavibacteriaceae</taxon>
        <taxon>Ignavibacterium</taxon>
    </lineage>
</organism>
<evidence type="ECO:0000256" key="1">
    <source>
        <dbReference type="SAM" id="Phobius"/>
    </source>
</evidence>
<dbReference type="HOGENOM" id="CLU_1494325_0_0_10"/>
<dbReference type="STRING" id="945713.IALB_2959"/>
<evidence type="ECO:0000313" key="3">
    <source>
        <dbReference type="Proteomes" id="UP000007394"/>
    </source>
</evidence>
<feature type="transmembrane region" description="Helical" evidence="1">
    <location>
        <begin position="158"/>
        <end position="178"/>
    </location>
</feature>
<gene>
    <name evidence="2" type="ordered locus">IALB_2959</name>
</gene>